<keyword evidence="3" id="KW-0812">Transmembrane</keyword>
<keyword evidence="6" id="KW-0472">Membrane</keyword>
<dbReference type="PANTHER" id="PTHR37485">
    <property type="entry name" value="CELL DIVISION PROTEIN FTSB"/>
    <property type="match status" value="1"/>
</dbReference>
<dbReference type="KEGG" id="ehd:ERCIPSTX3056_609"/>
<organism evidence="8 9">
    <name type="scientific">Candidatus Erwinia haradaeae</name>
    <dbReference type="NCBI Taxonomy" id="1922217"/>
    <lineage>
        <taxon>Bacteria</taxon>
        <taxon>Pseudomonadati</taxon>
        <taxon>Pseudomonadota</taxon>
        <taxon>Gammaproteobacteria</taxon>
        <taxon>Enterobacterales</taxon>
        <taxon>Erwiniaceae</taxon>
        <taxon>Erwinia</taxon>
    </lineage>
</organism>
<dbReference type="InterPro" id="IPR007060">
    <property type="entry name" value="FtsL/DivIC"/>
</dbReference>
<dbReference type="Pfam" id="PF04977">
    <property type="entry name" value="DivIC"/>
    <property type="match status" value="1"/>
</dbReference>
<keyword evidence="7" id="KW-0131">Cell cycle</keyword>
<dbReference type="InterPro" id="IPR023081">
    <property type="entry name" value="Cell_div_FtsB"/>
</dbReference>
<evidence type="ECO:0000256" key="3">
    <source>
        <dbReference type="ARBA" id="ARBA00022692"/>
    </source>
</evidence>
<keyword evidence="9" id="KW-1185">Reference proteome</keyword>
<evidence type="ECO:0000256" key="4">
    <source>
        <dbReference type="ARBA" id="ARBA00022989"/>
    </source>
</evidence>
<evidence type="ECO:0000256" key="5">
    <source>
        <dbReference type="ARBA" id="ARBA00023054"/>
    </source>
</evidence>
<evidence type="ECO:0000256" key="6">
    <source>
        <dbReference type="ARBA" id="ARBA00023136"/>
    </source>
</evidence>
<evidence type="ECO:0000256" key="2">
    <source>
        <dbReference type="ARBA" id="ARBA00022618"/>
    </source>
</evidence>
<evidence type="ECO:0000256" key="7">
    <source>
        <dbReference type="ARBA" id="ARBA00023306"/>
    </source>
</evidence>
<dbReference type="RefSeq" id="WP_072666455.1">
    <property type="nucleotide sequence ID" value="NZ_LR217725.1"/>
</dbReference>
<protein>
    <submittedName>
        <fullName evidence="8">Cell division protein FtsB, partial</fullName>
    </submittedName>
</protein>
<keyword evidence="5" id="KW-0175">Coiled coil</keyword>
<keyword evidence="1" id="KW-1003">Cell membrane</keyword>
<gene>
    <name evidence="8" type="primary">ftsB</name>
    <name evidence="8" type="ORF">ERCIPSTX3056_609</name>
</gene>
<sequence>MGKLILLLLILLSWLQYSLWLGKNGINSFRNISTDLKLQKKYNSILKERNEKLLSKINDLNNPEKILEGRDH</sequence>
<dbReference type="AlphaFoldDB" id="A0A451DLK5"/>
<evidence type="ECO:0000313" key="9">
    <source>
        <dbReference type="Proteomes" id="UP000294462"/>
    </source>
</evidence>
<dbReference type="EMBL" id="LR217725">
    <property type="protein sequence ID" value="VFP87623.1"/>
    <property type="molecule type" value="Genomic_DNA"/>
</dbReference>
<dbReference type="GO" id="GO:0030428">
    <property type="term" value="C:cell septum"/>
    <property type="evidence" value="ECO:0007669"/>
    <property type="project" value="TreeGrafter"/>
</dbReference>
<dbReference type="PANTHER" id="PTHR37485:SF1">
    <property type="entry name" value="CELL DIVISION PROTEIN FTSB"/>
    <property type="match status" value="1"/>
</dbReference>
<name>A0A451DLK5_9GAMM</name>
<proteinExistence type="predicted"/>
<keyword evidence="2 8" id="KW-0132">Cell division</keyword>
<keyword evidence="4" id="KW-1133">Transmembrane helix</keyword>
<evidence type="ECO:0000256" key="1">
    <source>
        <dbReference type="ARBA" id="ARBA00022475"/>
    </source>
</evidence>
<dbReference type="GO" id="GO:0043093">
    <property type="term" value="P:FtsZ-dependent cytokinesis"/>
    <property type="evidence" value="ECO:0007669"/>
    <property type="project" value="TreeGrafter"/>
</dbReference>
<evidence type="ECO:0000313" key="8">
    <source>
        <dbReference type="EMBL" id="VFP87623.1"/>
    </source>
</evidence>
<reference evidence="8 9" key="1">
    <citation type="submission" date="2019-02" db="EMBL/GenBank/DDBJ databases">
        <authorList>
            <person name="Manzano-Marin A."/>
            <person name="Manzano-Marin A."/>
        </authorList>
    </citation>
    <scope>NUCLEOTIDE SEQUENCE [LARGE SCALE GENOMIC DNA]</scope>
    <source>
        <strain evidence="8 9">ErCipseudotaxifoliae</strain>
    </source>
</reference>
<dbReference type="OrthoDB" id="7061211at2"/>
<dbReference type="Proteomes" id="UP000294462">
    <property type="component" value="Chromosome"/>
</dbReference>
<accession>A0A451DLK5</accession>